<dbReference type="GeneTree" id="ENSGT00940000154171"/>
<reference evidence="3" key="1">
    <citation type="submission" date="2025-08" db="UniProtKB">
        <authorList>
            <consortium name="Ensembl"/>
        </authorList>
    </citation>
    <scope>IDENTIFICATION</scope>
</reference>
<feature type="compositionally biased region" description="Basic and acidic residues" evidence="2">
    <location>
        <begin position="321"/>
        <end position="335"/>
    </location>
</feature>
<evidence type="ECO:0000313" key="3">
    <source>
        <dbReference type="Ensembl" id="ENSUPAP00010016805.1"/>
    </source>
</evidence>
<evidence type="ECO:0000313" key="4">
    <source>
        <dbReference type="Proteomes" id="UP000694417"/>
    </source>
</evidence>
<dbReference type="AlphaFoldDB" id="A0A8D2HSD0"/>
<accession>A0A8D2HSD0</accession>
<keyword evidence="1" id="KW-0175">Coiled coil</keyword>
<feature type="compositionally biased region" description="Polar residues" evidence="2">
    <location>
        <begin position="31"/>
        <end position="54"/>
    </location>
</feature>
<evidence type="ECO:0000256" key="1">
    <source>
        <dbReference type="SAM" id="Coils"/>
    </source>
</evidence>
<keyword evidence="4" id="KW-1185">Reference proteome</keyword>
<reference evidence="3" key="2">
    <citation type="submission" date="2025-09" db="UniProtKB">
        <authorList>
            <consortium name="Ensembl"/>
        </authorList>
    </citation>
    <scope>IDENTIFICATION</scope>
</reference>
<proteinExistence type="predicted"/>
<feature type="region of interest" description="Disordered" evidence="2">
    <location>
        <begin position="287"/>
        <end position="339"/>
    </location>
</feature>
<dbReference type="Proteomes" id="UP000694417">
    <property type="component" value="Unplaced"/>
</dbReference>
<name>A0A8D2HSD0_UROPR</name>
<dbReference type="PANTHER" id="PTHR18853:SF9">
    <property type="entry name" value="COILED-COIL DOMAIN-CONTAINING PROTEIN 27"/>
    <property type="match status" value="1"/>
</dbReference>
<feature type="coiled-coil region" evidence="1">
    <location>
        <begin position="340"/>
        <end position="430"/>
    </location>
</feature>
<dbReference type="PANTHER" id="PTHR18853">
    <property type="entry name" value="FORKHEAD-ASSOCIATED DOMAIN-CONTAINING PROTEIN 1-RELATED"/>
    <property type="match status" value="1"/>
</dbReference>
<feature type="compositionally biased region" description="Acidic residues" evidence="2">
    <location>
        <begin position="303"/>
        <end position="320"/>
    </location>
</feature>
<dbReference type="InterPro" id="IPR052642">
    <property type="entry name" value="CC-FHA_domain"/>
</dbReference>
<evidence type="ECO:0000256" key="2">
    <source>
        <dbReference type="SAM" id="MobiDB-lite"/>
    </source>
</evidence>
<organism evidence="3 4">
    <name type="scientific">Urocitellus parryii</name>
    <name type="common">Arctic ground squirrel</name>
    <name type="synonym">Spermophilus parryii</name>
    <dbReference type="NCBI Taxonomy" id="9999"/>
    <lineage>
        <taxon>Eukaryota</taxon>
        <taxon>Metazoa</taxon>
        <taxon>Chordata</taxon>
        <taxon>Craniata</taxon>
        <taxon>Vertebrata</taxon>
        <taxon>Euteleostomi</taxon>
        <taxon>Mammalia</taxon>
        <taxon>Eutheria</taxon>
        <taxon>Euarchontoglires</taxon>
        <taxon>Glires</taxon>
        <taxon>Rodentia</taxon>
        <taxon>Sciuromorpha</taxon>
        <taxon>Sciuridae</taxon>
        <taxon>Xerinae</taxon>
        <taxon>Marmotini</taxon>
        <taxon>Urocitellus</taxon>
    </lineage>
</organism>
<feature type="compositionally biased region" description="Polar residues" evidence="2">
    <location>
        <begin position="142"/>
        <end position="152"/>
    </location>
</feature>
<protein>
    <submittedName>
        <fullName evidence="3">Coiled-coil domain containing 27</fullName>
    </submittedName>
</protein>
<feature type="coiled-coil region" evidence="1">
    <location>
        <begin position="166"/>
        <end position="217"/>
    </location>
</feature>
<sequence length="585" mass="66877">MLPKQEGTMKRCSLMPHPLARGLMILQNVSSRDTQNPEGRQLRNQHSLSRSAQAEDQGCRSHPDGFVSEMQEMRRAFLRRPGCPQFSTRATSISQLGGAVGLSTTCAPARSSSAPPGRLIPLSQSACELNQLHQEDKPRTPSPVTSSPLTAQSFPRPRMPWYISVIHEKEHSLLMLEEEIRRLSELETRVQQKDQEILALQREKEVLRKQLRCLLRSKSQETRASADRKERPSEAQKLGVLNILKSLYKDEEEQEHWVQVRSWPGRAGALPFSRAARVPAKGARHAVPRCSHGLGGMGAVPEEGTEGEEEDEEEVRDQEESEGRSWELREEEGSPPRKAYSLTESLEEELMAQLEEYERMLVEFQGELGVTRTRYALATGTITTLQRQVEFLESQLRKINTENELLRKELRERKQQLQAMSDKFSSLREEKKHQEMMGLIQKDNLVLREVKRDLAITELSTKVGELQTQTDLDQDHRQRWKQLHEDLQSRNEVVQQAELATRVALESAQSRLERLRSKIIQATFNVSGIKSLATEISDNHILEALQRIISERSDYYNQLKQKGVRVPPLQQSEIMLTKPKKATSK</sequence>
<dbReference type="Ensembl" id="ENSUPAT00010019154.1">
    <property type="protein sequence ID" value="ENSUPAP00010016805.1"/>
    <property type="gene ID" value="ENSUPAG00010013361.1"/>
</dbReference>
<feature type="region of interest" description="Disordered" evidence="2">
    <location>
        <begin position="31"/>
        <end position="65"/>
    </location>
</feature>
<feature type="region of interest" description="Disordered" evidence="2">
    <location>
        <begin position="133"/>
        <end position="152"/>
    </location>
</feature>